<dbReference type="AlphaFoldDB" id="A0A2P2J5Z5"/>
<proteinExistence type="predicted"/>
<organism evidence="1">
    <name type="scientific">Rhizophora mucronata</name>
    <name type="common">Asiatic mangrove</name>
    <dbReference type="NCBI Taxonomy" id="61149"/>
    <lineage>
        <taxon>Eukaryota</taxon>
        <taxon>Viridiplantae</taxon>
        <taxon>Streptophyta</taxon>
        <taxon>Embryophyta</taxon>
        <taxon>Tracheophyta</taxon>
        <taxon>Spermatophyta</taxon>
        <taxon>Magnoliopsida</taxon>
        <taxon>eudicotyledons</taxon>
        <taxon>Gunneridae</taxon>
        <taxon>Pentapetalae</taxon>
        <taxon>rosids</taxon>
        <taxon>fabids</taxon>
        <taxon>Malpighiales</taxon>
        <taxon>Rhizophoraceae</taxon>
        <taxon>Rhizophora</taxon>
    </lineage>
</organism>
<accession>A0A2P2J5Z5</accession>
<dbReference type="EMBL" id="GGEC01008396">
    <property type="protein sequence ID" value="MBW88879.1"/>
    <property type="molecule type" value="Transcribed_RNA"/>
</dbReference>
<name>A0A2P2J5Z5_RHIMU</name>
<reference evidence="1" key="1">
    <citation type="submission" date="2018-02" db="EMBL/GenBank/DDBJ databases">
        <title>Rhizophora mucronata_Transcriptome.</title>
        <authorList>
            <person name="Meera S.P."/>
            <person name="Sreeshan A."/>
            <person name="Augustine A."/>
        </authorList>
    </citation>
    <scope>NUCLEOTIDE SEQUENCE</scope>
    <source>
        <tissue evidence="1">Leaf</tissue>
    </source>
</reference>
<sequence>MDKLEFLFCYLQYDCSSAECIYRPTNTIAVS</sequence>
<evidence type="ECO:0000313" key="1">
    <source>
        <dbReference type="EMBL" id="MBW88879.1"/>
    </source>
</evidence>
<protein>
    <submittedName>
        <fullName evidence="1">Uncharacterized protein</fullName>
    </submittedName>
</protein>